<protein>
    <submittedName>
        <fullName evidence="4">Transposase</fullName>
    </submittedName>
</protein>
<dbReference type="InterPro" id="IPR003346">
    <property type="entry name" value="Transposase_20"/>
</dbReference>
<dbReference type="Proteomes" id="UP000179627">
    <property type="component" value="Unassembled WGS sequence"/>
</dbReference>
<dbReference type="Pfam" id="PF01548">
    <property type="entry name" value="DEDD_Tnp_IS110"/>
    <property type="match status" value="1"/>
</dbReference>
<keyword evidence="1" id="KW-0175">Coiled coil</keyword>
<evidence type="ECO:0000313" key="5">
    <source>
        <dbReference type="Proteomes" id="UP000179627"/>
    </source>
</evidence>
<evidence type="ECO:0000256" key="1">
    <source>
        <dbReference type="SAM" id="Coils"/>
    </source>
</evidence>
<dbReference type="RefSeq" id="WP_071089655.1">
    <property type="nucleotide sequence ID" value="NZ_MBLM01000154.1"/>
</dbReference>
<evidence type="ECO:0000259" key="3">
    <source>
        <dbReference type="Pfam" id="PF02371"/>
    </source>
</evidence>
<dbReference type="NCBIfam" id="NF033542">
    <property type="entry name" value="transpos_IS110"/>
    <property type="match status" value="1"/>
</dbReference>
<feature type="domain" description="Transposase IS110-like N-terminal" evidence="2">
    <location>
        <begin position="12"/>
        <end position="157"/>
    </location>
</feature>
<keyword evidence="5" id="KW-1185">Reference proteome</keyword>
<dbReference type="InterPro" id="IPR002525">
    <property type="entry name" value="Transp_IS110-like_N"/>
</dbReference>
<dbReference type="InterPro" id="IPR047650">
    <property type="entry name" value="Transpos_IS110"/>
</dbReference>
<dbReference type="AlphaFoldDB" id="A0A1S1Q9R9"/>
<evidence type="ECO:0000313" key="4">
    <source>
        <dbReference type="EMBL" id="OHV30221.1"/>
    </source>
</evidence>
<dbReference type="PANTHER" id="PTHR33055">
    <property type="entry name" value="TRANSPOSASE FOR INSERTION SEQUENCE ELEMENT IS1111A"/>
    <property type="match status" value="1"/>
</dbReference>
<dbReference type="EMBL" id="MBLM01000154">
    <property type="protein sequence ID" value="OHV30221.1"/>
    <property type="molecule type" value="Genomic_DNA"/>
</dbReference>
<sequence length="359" mass="38473">MPLLADQIDGVIGVDTHRDTLAAAVVTPVGVVLVSADAPANADGYQRLLELARQHVPGRRCWALEGTGSYGAGLAGYLEAAGERVVEVCRPKRPAHRGGRKTDALDAVRAAREALVSDHLIHPRRRGEREALRVLLATRGAAVLARTAAINQLKALIVSAPEALRAQLRGRTGKQQIAACLTQAACSTEDVEHRMTVRALRCTAQRIQTLTAEAKELEKEIHLLVQAMAPELLALVGVGPISAAQILVSWSHPGRFRSDAAFAAFAGAAPILASSGLTTRHRLSRAGDRQLNRALHTIVLVRARVDPATRAYIAKRTAEGKSSRDAQRCLKRAVARQVFKLLERKEGSAATASREPHAA</sequence>
<dbReference type="PANTHER" id="PTHR33055:SF16">
    <property type="entry name" value="TRANSPOSASE FOR INSERTION SEQUENCE ELEMENT IS1547"/>
    <property type="match status" value="1"/>
</dbReference>
<feature type="coiled-coil region" evidence="1">
    <location>
        <begin position="200"/>
        <end position="227"/>
    </location>
</feature>
<reference evidence="5" key="1">
    <citation type="submission" date="2016-07" db="EMBL/GenBank/DDBJ databases">
        <title>Sequence Frankia sp. strain CcI1.17.</title>
        <authorList>
            <person name="Ghodhbane-Gtari F."/>
            <person name="Swanson E."/>
            <person name="Gueddou A."/>
            <person name="Morris K."/>
            <person name="Hezbri K."/>
            <person name="Ktari A."/>
            <person name="Nouioui I."/>
            <person name="Abebe-Akele F."/>
            <person name="Simpson S."/>
            <person name="Thomas K."/>
            <person name="Gtari M."/>
            <person name="Tisa L.S."/>
            <person name="Hurst S."/>
        </authorList>
    </citation>
    <scope>NUCLEOTIDE SEQUENCE [LARGE SCALE GENOMIC DNA]</scope>
    <source>
        <strain evidence="5">Cc1.17</strain>
    </source>
</reference>
<comment type="caution">
    <text evidence="4">The sequence shown here is derived from an EMBL/GenBank/DDBJ whole genome shotgun (WGS) entry which is preliminary data.</text>
</comment>
<dbReference type="Pfam" id="PF02371">
    <property type="entry name" value="Transposase_20"/>
    <property type="match status" value="1"/>
</dbReference>
<organism evidence="4 5">
    <name type="scientific">Parafrankia colletiae</name>
    <dbReference type="NCBI Taxonomy" id="573497"/>
    <lineage>
        <taxon>Bacteria</taxon>
        <taxon>Bacillati</taxon>
        <taxon>Actinomycetota</taxon>
        <taxon>Actinomycetes</taxon>
        <taxon>Frankiales</taxon>
        <taxon>Frankiaceae</taxon>
        <taxon>Parafrankia</taxon>
    </lineage>
</organism>
<dbReference type="OrthoDB" id="4337860at2"/>
<feature type="domain" description="Transposase IS116/IS110/IS902 C-terminal" evidence="3">
    <location>
        <begin position="232"/>
        <end position="313"/>
    </location>
</feature>
<evidence type="ECO:0000259" key="2">
    <source>
        <dbReference type="Pfam" id="PF01548"/>
    </source>
</evidence>
<dbReference type="GO" id="GO:0003677">
    <property type="term" value="F:DNA binding"/>
    <property type="evidence" value="ECO:0007669"/>
    <property type="project" value="InterPro"/>
</dbReference>
<proteinExistence type="predicted"/>
<dbReference type="GO" id="GO:0006313">
    <property type="term" value="P:DNA transposition"/>
    <property type="evidence" value="ECO:0007669"/>
    <property type="project" value="InterPro"/>
</dbReference>
<name>A0A1S1Q9R9_9ACTN</name>
<dbReference type="GO" id="GO:0004803">
    <property type="term" value="F:transposase activity"/>
    <property type="evidence" value="ECO:0007669"/>
    <property type="project" value="InterPro"/>
</dbReference>
<accession>A0A1S1Q9R9</accession>
<gene>
    <name evidence="4" type="ORF">CC117_27565</name>
</gene>